<dbReference type="OrthoDB" id="55560at2157"/>
<dbReference type="EMBL" id="CP011267">
    <property type="protein sequence ID" value="AKG90736.1"/>
    <property type="molecule type" value="Genomic_DNA"/>
</dbReference>
<dbReference type="HOGENOM" id="CLU_174518_0_0_2"/>
<dbReference type="InterPro" id="IPR036390">
    <property type="entry name" value="WH_DNA-bd_sf"/>
</dbReference>
<dbReference type="Gene3D" id="1.10.10.10">
    <property type="entry name" value="Winged helix-like DNA-binding domain superfamily/Winged helix DNA-binding domain"/>
    <property type="match status" value="1"/>
</dbReference>
<keyword evidence="2" id="KW-1185">Reference proteome</keyword>
<dbReference type="AlphaFoldDB" id="A0A0F7DBA2"/>
<proteinExistence type="predicted"/>
<dbReference type="SUPFAM" id="SSF46785">
    <property type="entry name" value="Winged helix' DNA-binding domain"/>
    <property type="match status" value="1"/>
</dbReference>
<organism evidence="1 2">
    <name type="scientific">Geoglobus ahangari</name>
    <dbReference type="NCBI Taxonomy" id="113653"/>
    <lineage>
        <taxon>Archaea</taxon>
        <taxon>Methanobacteriati</taxon>
        <taxon>Methanobacteriota</taxon>
        <taxon>Archaeoglobi</taxon>
        <taxon>Archaeoglobales</taxon>
        <taxon>Archaeoglobaceae</taxon>
        <taxon>Geoglobus</taxon>
    </lineage>
</organism>
<dbReference type="InParanoid" id="A0A0F7DBA2"/>
<accession>A0A0F7DBA2</accession>
<dbReference type="InterPro" id="IPR010863">
    <property type="entry name" value="EarA-like"/>
</dbReference>
<dbReference type="Pfam" id="PF07381">
    <property type="entry name" value="EarA"/>
    <property type="match status" value="1"/>
</dbReference>
<dbReference type="RefSeq" id="WP_048096475.1">
    <property type="nucleotide sequence ID" value="NZ_CP011267.1"/>
</dbReference>
<dbReference type="GeneID" id="24804557"/>
<dbReference type="InterPro" id="IPR036388">
    <property type="entry name" value="WH-like_DNA-bd_sf"/>
</dbReference>
<reference evidence="1 2" key="1">
    <citation type="submission" date="2015-04" db="EMBL/GenBank/DDBJ databases">
        <title>The complete genome sequence of the hyperthermophilic, obligate iron-reducing archaeon Geoglobus ahangari strain 234T.</title>
        <authorList>
            <person name="Manzella M.P."/>
            <person name="Holmes D.E."/>
            <person name="Rocheleau J.M."/>
            <person name="Chung A."/>
            <person name="Reguera G."/>
            <person name="Kashefi K."/>
        </authorList>
    </citation>
    <scope>NUCLEOTIDE SEQUENCE [LARGE SCALE GENOMIC DNA]</scope>
    <source>
        <strain evidence="1 2">234</strain>
    </source>
</reference>
<evidence type="ECO:0000313" key="2">
    <source>
        <dbReference type="Proteomes" id="UP000034723"/>
    </source>
</evidence>
<evidence type="ECO:0000313" key="1">
    <source>
        <dbReference type="EMBL" id="AKG90736.1"/>
    </source>
</evidence>
<dbReference type="KEGG" id="gah:GAH_01993"/>
<dbReference type="STRING" id="113653.GAH_01993"/>
<dbReference type="Proteomes" id="UP000034723">
    <property type="component" value="Chromosome"/>
</dbReference>
<name>A0A0F7DBA2_9EURY</name>
<gene>
    <name evidence="1" type="ORF">GAH_01993</name>
</gene>
<protein>
    <submittedName>
        <fullName evidence="1">Uncharacterized protein conserved in archaea</fullName>
    </submittedName>
</protein>
<sequence>MISSPHILTIDPHILRSINKSVLRRKVLFYLYNIYPNYDYLANISRMIRSDPSNVLGCIRGMGNRYNGSSSLIELGLVEVVEKEGFKYYRITDLGRKVVEYVKKVYGEV</sequence>